<sequence length="533" mass="58999">MADSPSSDDSSQGSVDDSTTQALAKAPAVKDKECQYCHQHFTSSSLGRHLDQFISKKKADGIHDVEEIRRLRGGITRRTARGSRKDKNNKDRGETISSQASPGPGAISSDLAAAAGSANNTNDLNKVPPGGLHVRLNRLNWQATGVITDPTTLDSPMSAMPPTPAALTNSPSGVKRSFSTYAQDLGSGSINTTNNNNTNSDTARALELALREVLDSLRAATKHASPTPSPFKFDIQSQTYPSLCLKMLPAPATLFQASPFATPQSIPISPPGPDQLQPLRQKLSTAIDYWKWQALRLAQPTTSNIAEEADFLSRSAAQWNESTLTHLETCYQNWMVHPLEVRSLLWQIELLRSYNNEQQKVSELEEKLESLQQETNQLQQQVEYLSRCQWPREMALWPPERKTFGASMREELRLMNLNKLPGAEGAEDYIQLPESVNTRGDKWDFDKLVNKWKTHIREDRNRRIPPSSSQTHTPLVDGAKGTAELKRSQTEPSGMNGLSNGQSPSLVTTTDEQRRKGTNTRSQKGNINLVSDF</sequence>
<proteinExistence type="predicted"/>
<dbReference type="AlphaFoldDB" id="A0A0D2B4P7"/>
<feature type="compositionally biased region" description="Polar residues" evidence="2">
    <location>
        <begin position="490"/>
        <end position="510"/>
    </location>
</feature>
<dbReference type="OrthoDB" id="3905365at2759"/>
<feature type="region of interest" description="Disordered" evidence="2">
    <location>
        <begin position="1"/>
        <end position="32"/>
    </location>
</feature>
<dbReference type="EMBL" id="KN847333">
    <property type="protein sequence ID" value="KIW47231.1"/>
    <property type="molecule type" value="Genomic_DNA"/>
</dbReference>
<keyword evidence="4" id="KW-1185">Reference proteome</keyword>
<dbReference type="HOGENOM" id="CLU_014177_3_0_1"/>
<organism evidence="3 4">
    <name type="scientific">Exophiala oligosperma</name>
    <dbReference type="NCBI Taxonomy" id="215243"/>
    <lineage>
        <taxon>Eukaryota</taxon>
        <taxon>Fungi</taxon>
        <taxon>Dikarya</taxon>
        <taxon>Ascomycota</taxon>
        <taxon>Pezizomycotina</taxon>
        <taxon>Eurotiomycetes</taxon>
        <taxon>Chaetothyriomycetidae</taxon>
        <taxon>Chaetothyriales</taxon>
        <taxon>Herpotrichiellaceae</taxon>
        <taxon>Exophiala</taxon>
    </lineage>
</organism>
<feature type="compositionally biased region" description="Basic and acidic residues" evidence="2">
    <location>
        <begin position="83"/>
        <end position="94"/>
    </location>
</feature>
<protein>
    <submittedName>
        <fullName evidence="3">Uncharacterized protein</fullName>
    </submittedName>
</protein>
<feature type="compositionally biased region" description="Low complexity" evidence="2">
    <location>
        <begin position="1"/>
        <end position="18"/>
    </location>
</feature>
<evidence type="ECO:0000256" key="1">
    <source>
        <dbReference type="SAM" id="Coils"/>
    </source>
</evidence>
<feature type="coiled-coil region" evidence="1">
    <location>
        <begin position="347"/>
        <end position="388"/>
    </location>
</feature>
<keyword evidence="1" id="KW-0175">Coiled coil</keyword>
<accession>A0A0D2B4P7</accession>
<name>A0A0D2B4P7_9EURO</name>
<dbReference type="RefSeq" id="XP_016267447.1">
    <property type="nucleotide sequence ID" value="XM_016403550.1"/>
</dbReference>
<dbReference type="VEuPathDB" id="FungiDB:PV06_02819"/>
<evidence type="ECO:0000256" key="2">
    <source>
        <dbReference type="SAM" id="MobiDB-lite"/>
    </source>
</evidence>
<feature type="compositionally biased region" description="Polar residues" evidence="2">
    <location>
        <begin position="519"/>
        <end position="533"/>
    </location>
</feature>
<dbReference type="Proteomes" id="UP000053342">
    <property type="component" value="Unassembled WGS sequence"/>
</dbReference>
<evidence type="ECO:0000313" key="3">
    <source>
        <dbReference type="EMBL" id="KIW47231.1"/>
    </source>
</evidence>
<reference evidence="3 4" key="1">
    <citation type="submission" date="2015-01" db="EMBL/GenBank/DDBJ databases">
        <title>The Genome Sequence of Exophiala oligosperma CBS72588.</title>
        <authorList>
            <consortium name="The Broad Institute Genomics Platform"/>
            <person name="Cuomo C."/>
            <person name="de Hoog S."/>
            <person name="Gorbushina A."/>
            <person name="Stielow B."/>
            <person name="Teixiera M."/>
            <person name="Abouelleil A."/>
            <person name="Chapman S.B."/>
            <person name="Priest M."/>
            <person name="Young S.K."/>
            <person name="Wortman J."/>
            <person name="Nusbaum C."/>
            <person name="Birren B."/>
        </authorList>
    </citation>
    <scope>NUCLEOTIDE SEQUENCE [LARGE SCALE GENOMIC DNA]</scope>
    <source>
        <strain evidence="3 4">CBS 72588</strain>
    </source>
</reference>
<dbReference type="STRING" id="215243.A0A0D2B4P7"/>
<feature type="region of interest" description="Disordered" evidence="2">
    <location>
        <begin position="459"/>
        <end position="533"/>
    </location>
</feature>
<dbReference type="GeneID" id="27354893"/>
<gene>
    <name evidence="3" type="ORF">PV06_02819</name>
</gene>
<feature type="region of interest" description="Disordered" evidence="2">
    <location>
        <begin position="73"/>
        <end position="110"/>
    </location>
</feature>
<evidence type="ECO:0000313" key="4">
    <source>
        <dbReference type="Proteomes" id="UP000053342"/>
    </source>
</evidence>